<dbReference type="InterPro" id="IPR016181">
    <property type="entry name" value="Acyl_CoA_acyltransferase"/>
</dbReference>
<proteinExistence type="predicted"/>
<organism evidence="2 3">
    <name type="scientific">Roseateles amylovorans</name>
    <dbReference type="NCBI Taxonomy" id="2978473"/>
    <lineage>
        <taxon>Bacteria</taxon>
        <taxon>Pseudomonadati</taxon>
        <taxon>Pseudomonadota</taxon>
        <taxon>Betaproteobacteria</taxon>
        <taxon>Burkholderiales</taxon>
        <taxon>Sphaerotilaceae</taxon>
        <taxon>Roseateles</taxon>
    </lineage>
</organism>
<accession>A0ABY6AYC6</accession>
<dbReference type="EMBL" id="CP104562">
    <property type="protein sequence ID" value="UXH77800.1"/>
    <property type="molecule type" value="Genomic_DNA"/>
</dbReference>
<keyword evidence="3" id="KW-1185">Reference proteome</keyword>
<evidence type="ECO:0000313" key="2">
    <source>
        <dbReference type="EMBL" id="UXH77800.1"/>
    </source>
</evidence>
<evidence type="ECO:0000313" key="3">
    <source>
        <dbReference type="Proteomes" id="UP001064933"/>
    </source>
</evidence>
<name>A0ABY6AYC6_9BURK</name>
<dbReference type="GO" id="GO:0016746">
    <property type="term" value="F:acyltransferase activity"/>
    <property type="evidence" value="ECO:0007669"/>
    <property type="project" value="UniProtKB-KW"/>
</dbReference>
<keyword evidence="2" id="KW-0012">Acyltransferase</keyword>
<dbReference type="Pfam" id="PF13480">
    <property type="entry name" value="Acetyltransf_6"/>
    <property type="match status" value="1"/>
</dbReference>
<dbReference type="RefSeq" id="WP_261757555.1">
    <property type="nucleotide sequence ID" value="NZ_CP104562.2"/>
</dbReference>
<gene>
    <name evidence="2" type="ORF">N4261_22955</name>
</gene>
<reference evidence="2" key="1">
    <citation type="submission" date="2022-10" db="EMBL/GenBank/DDBJ databases">
        <title>Characterization and whole genome sequencing of a new Roseateles species, isolated from fresh water.</title>
        <authorList>
            <person name="Guliayeva D.Y."/>
            <person name="Akhremchuk A.E."/>
            <person name="Sikolenko M.A."/>
            <person name="Valentovich L.N."/>
            <person name="Sidarenka A.V."/>
        </authorList>
    </citation>
    <scope>NUCLEOTIDE SEQUENCE</scope>
    <source>
        <strain evidence="2">BIM B-1768</strain>
    </source>
</reference>
<dbReference type="InterPro" id="IPR038740">
    <property type="entry name" value="BioF2-like_GNAT_dom"/>
</dbReference>
<keyword evidence="2" id="KW-0808">Transferase</keyword>
<dbReference type="SUPFAM" id="SSF55729">
    <property type="entry name" value="Acyl-CoA N-acyltransferases (Nat)"/>
    <property type="match status" value="1"/>
</dbReference>
<feature type="domain" description="BioF2-like acetyltransferase" evidence="1">
    <location>
        <begin position="232"/>
        <end position="321"/>
    </location>
</feature>
<protein>
    <submittedName>
        <fullName evidence="2">GNAT family N-acetyltransferase</fullName>
        <ecNumber evidence="2">2.3.1.-</ecNumber>
    </submittedName>
</protein>
<dbReference type="Proteomes" id="UP001064933">
    <property type="component" value="Chromosome"/>
</dbReference>
<sequence>MTANLASTPLGEQARAFALLHQGQPTRPFVANLDAAVDRVDAGPYAFPTTLASPAERNAWVVSPATTYGRYAVEESERLAPAWARPPLRAATDWATREMQATGLGRAVSVNNWLVSTNLYPPMDAPVVDALRDCCIARWPNSAIWFRSLNRVQHGPWLDALVAAGFQLIPTRQVYLFPDLNANRSSNLKRDLALMRKTALRPVAHPEFQPADFVRSERLYAQLYLEKYSTLNPAYTAEFLRTWHHAGLLHMAGWRDANGQLQAVLGLFTQGDVSTAPIVGYNTDLSPTLGLYRLLMAQAFRHAIQSRTVLNLSAGAGSFKRLRGGVPAIEYSAVYARHLPLRSRRFLGTLQAVTRGFGVPLMKWMKL</sequence>
<evidence type="ECO:0000259" key="1">
    <source>
        <dbReference type="Pfam" id="PF13480"/>
    </source>
</evidence>
<dbReference type="EC" id="2.3.1.-" evidence="2"/>